<evidence type="ECO:0000259" key="6">
    <source>
        <dbReference type="PROSITE" id="PS50022"/>
    </source>
</evidence>
<dbReference type="RefSeq" id="WP_283242890.1">
    <property type="nucleotide sequence ID" value="NZ_JACRSV010000008.1"/>
</dbReference>
<gene>
    <name evidence="8" type="ORF">H8710_13200</name>
</gene>
<organism evidence="8 9">
    <name type="scientific">Fumia xinanensis</name>
    <dbReference type="NCBI Taxonomy" id="2763659"/>
    <lineage>
        <taxon>Bacteria</taxon>
        <taxon>Bacillati</taxon>
        <taxon>Bacillota</taxon>
        <taxon>Clostridia</taxon>
        <taxon>Eubacteriales</taxon>
        <taxon>Oscillospiraceae</taxon>
        <taxon>Fumia</taxon>
    </lineage>
</organism>
<dbReference type="EMBL" id="JACRSV010000008">
    <property type="protein sequence ID" value="MBC8561013.1"/>
    <property type="molecule type" value="Genomic_DNA"/>
</dbReference>
<keyword evidence="2" id="KW-0378">Hydrolase</keyword>
<feature type="compositionally biased region" description="Gly residues" evidence="4">
    <location>
        <begin position="1600"/>
        <end position="1616"/>
    </location>
</feature>
<feature type="domain" description="F5/8 type C" evidence="6">
    <location>
        <begin position="705"/>
        <end position="818"/>
    </location>
</feature>
<dbReference type="SMART" id="SM00409">
    <property type="entry name" value="IG"/>
    <property type="match status" value="1"/>
</dbReference>
<keyword evidence="5" id="KW-0732">Signal</keyword>
<feature type="domain" description="F5/8 type C" evidence="6">
    <location>
        <begin position="44"/>
        <end position="200"/>
    </location>
</feature>
<dbReference type="InterPro" id="IPR007110">
    <property type="entry name" value="Ig-like_dom"/>
</dbReference>
<dbReference type="Pfam" id="PF13927">
    <property type="entry name" value="Ig_3"/>
    <property type="match status" value="1"/>
</dbReference>
<dbReference type="InterPro" id="IPR013783">
    <property type="entry name" value="Ig-like_fold"/>
</dbReference>
<feature type="domain" description="Ig-like" evidence="7">
    <location>
        <begin position="209"/>
        <end position="287"/>
    </location>
</feature>
<keyword evidence="1" id="KW-0677">Repeat</keyword>
<evidence type="ECO:0000256" key="4">
    <source>
        <dbReference type="SAM" id="MobiDB-lite"/>
    </source>
</evidence>
<dbReference type="PROSITE" id="PS50835">
    <property type="entry name" value="IG_LIKE"/>
    <property type="match status" value="1"/>
</dbReference>
<evidence type="ECO:0000313" key="9">
    <source>
        <dbReference type="Proteomes" id="UP000610760"/>
    </source>
</evidence>
<dbReference type="InterPro" id="IPR008979">
    <property type="entry name" value="Galactose-bd-like_sf"/>
</dbReference>
<keyword evidence="9" id="KW-1185">Reference proteome</keyword>
<feature type="repeat" description="Cell wall-binding" evidence="3">
    <location>
        <begin position="1670"/>
        <end position="1689"/>
    </location>
</feature>
<dbReference type="PROSITE" id="PS51170">
    <property type="entry name" value="CW"/>
    <property type="match status" value="3"/>
</dbReference>
<dbReference type="Gene3D" id="2.60.40.10">
    <property type="entry name" value="Immunoglobulins"/>
    <property type="match status" value="1"/>
</dbReference>
<evidence type="ECO:0000256" key="5">
    <source>
        <dbReference type="SAM" id="SignalP"/>
    </source>
</evidence>
<dbReference type="Gene3D" id="2.10.270.10">
    <property type="entry name" value="Cholin Binding"/>
    <property type="match status" value="1"/>
</dbReference>
<evidence type="ECO:0000259" key="7">
    <source>
        <dbReference type="PROSITE" id="PS50835"/>
    </source>
</evidence>
<dbReference type="InterPro" id="IPR032329">
    <property type="entry name" value="DUF4855"/>
</dbReference>
<accession>A0A926I3V1</accession>
<sequence>MLQKPFKRRLASCLCALLAATCVLSSLPVGAVSGSDGGYAAFAATGETVNWAQGKPYTLDIPSENYHGERLDDGVKLTDGTATADYDGTLVGWKDTTEATFEVDLGKAREVSQIVVAGYDNNDWGIRNPNKIKVEYYDEATGEWTAAGEDTFERTYDGLNAGPYELPVNVAFNAQKVRAIISKDAESTWAMIGEVRVLGTASSDVAGIPVITTNLSSEKSARVGDAVEFFVEAEGNGELSYQWYQDGEVIEGATEDTYYIESAIVADSGAYTVVVTNTVGDAFETVTSRACQLTVKDTHAVNILQGVPATTSMHYGDPNAGNEADFGHFHGSEGNYINNGDEYDALAIITNGIKADDAMSKEAARYNKNYNDLMYADLTFDLGSVKEFAQLNISALADAGKGIARPSRLQILISNDEGQTKEWEIIYDAPLDSQGGNKEYVFATANDKTFSSRYVKLNIFFGGATWISIDEIELYNETTGDIPDGTIGSVEGEEPEDEGNNLAAQKPYTINVPIQNDDQFTRLTDGIAGYVDQSGYDGNWARIPGTNPYMDGEIIIDLEETVRFQQVDMTFLHFAEYGIIYPEWVKVEYSTDKTNWTLFSQEDIPAISAVFNTYDYKGFGTAAAARYIKVTLPTKHWVFLDEIKVLQDSTSVEEGEAEKDNYDTNNIAYGATYTPAWRERDGYKDNGKKLTDGRRGPSKYSAPEWVGFHGSDGGELGPDDFYIIVDLGEEKTFEQVKFGTLKEGATGIPYAISGQVETSNDGSNWTSYPKETLDFGTVNGVGRYVFTAEAPISARYVKVNIGIDGSWCFIDEIEVLAQKDTREDANVNPDNGLEYNLVRGYTNYNVSRTPDINNRPGILTDGKYMTVGSKYDRAWMGFKSNRNEELNHVSLTFDLYAPASISEIIVSSKYDLSNDQTVPQNLTIYTSHDKANWYLLKEFGDIDLPASGETVKLTWDGEVDSFMSILQGANMVSASYIRLDFDVPADKDMYAAIDEVKIMGKLGKCSTAGGLIDTGADGSYNVAAGKSYKVWPEAVEYLNYSDPTGAKLTDGIYAAPDFSDSAWVGYHQFDNIKGGGNGAKDIRWPNKSVVIDLGEVKSISSISYNILYQGASGLTHPWASRAFVSMDGDTWVEVSRTSVQGGPWRDKDGNFAYGWRTTKPNAMGAFDLVEDIETIGARYVRVDLELFGWNFIDEICVMGFDGLIEGATPADFGKRLENGHNYARVGENTDYIQDMVLIYNGNYGFDAEAGVGIGDQTPTTLRPLVTYIDSNNKAVDTMFDGFLFLGLTSTYKNDFYSPDSYNHAGAKDWIWYLDKTFKEGGDMDALEEAARIAGEELNDPDYQVKAVVMFPNTNPLKGDKFGALDERGNLDMNNEEDWKYATDWWTNEVVTRFEAKNYKHVKLSGLYWLNEQADYQQRIEYWVDGVHELGLKTYWIPYFHSSGYLWPQDLGFDATAYQMNHFFDDPLDPSGSGQIGNKVMDNHAARMNYAGTGAEFEVDDRVYEEFGKYNQFIDYLNAAVDHGYDGPGYYRNWYFGRPITNIAASGNSIVRSIYDNIYQVMNGTYERREYLAADDFPRDPDIGGFYSHGVDGNGLPNNGGSTGGGSWGGGGSGGGTSKPDPETPPTGDDNYTWEETDDGYKLKDADGEYVTGWAKVSGKWYYLGADGIRAIGWQKVDNKWYYLKSDGVMATGWLKLGNTWYFLNAGGVMQ</sequence>
<feature type="repeat" description="Cell wall-binding" evidence="3">
    <location>
        <begin position="1650"/>
        <end position="1669"/>
    </location>
</feature>
<dbReference type="Pfam" id="PF19127">
    <property type="entry name" value="Choline_bind_3"/>
    <property type="match status" value="1"/>
</dbReference>
<name>A0A926I3V1_9FIRM</name>
<dbReference type="Pfam" id="PF16147">
    <property type="entry name" value="DUF4855"/>
    <property type="match status" value="1"/>
</dbReference>
<dbReference type="InterPro" id="IPR036179">
    <property type="entry name" value="Ig-like_dom_sf"/>
</dbReference>
<reference evidence="8" key="1">
    <citation type="submission" date="2020-08" db="EMBL/GenBank/DDBJ databases">
        <title>Genome public.</title>
        <authorList>
            <person name="Liu C."/>
            <person name="Sun Q."/>
        </authorList>
    </citation>
    <scope>NUCLEOTIDE SEQUENCE</scope>
    <source>
        <strain evidence="8">NSJ-33</strain>
    </source>
</reference>
<feature type="domain" description="F5/8 type C" evidence="6">
    <location>
        <begin position="826"/>
        <end position="1001"/>
    </location>
</feature>
<dbReference type="InterPro" id="IPR000421">
    <property type="entry name" value="FA58C"/>
</dbReference>
<feature type="non-terminal residue" evidence="8">
    <location>
        <position position="1710"/>
    </location>
</feature>
<keyword evidence="2" id="KW-0326">Glycosidase</keyword>
<feature type="signal peptide" evidence="5">
    <location>
        <begin position="1"/>
        <end position="31"/>
    </location>
</feature>
<dbReference type="SUPFAM" id="SSF69360">
    <property type="entry name" value="Cell wall binding repeat"/>
    <property type="match status" value="1"/>
</dbReference>
<evidence type="ECO:0000313" key="8">
    <source>
        <dbReference type="EMBL" id="MBC8561013.1"/>
    </source>
</evidence>
<comment type="caution">
    <text evidence="8">The sequence shown here is derived from an EMBL/GenBank/DDBJ whole genome shotgun (WGS) entry which is preliminary data.</text>
</comment>
<evidence type="ECO:0000256" key="1">
    <source>
        <dbReference type="ARBA" id="ARBA00022737"/>
    </source>
</evidence>
<feature type="region of interest" description="Disordered" evidence="4">
    <location>
        <begin position="1587"/>
        <end position="1635"/>
    </location>
</feature>
<feature type="domain" description="F5/8 type C" evidence="6">
    <location>
        <begin position="378"/>
        <end position="477"/>
    </location>
</feature>
<dbReference type="InterPro" id="IPR018337">
    <property type="entry name" value="Cell_wall/Cho-bd_repeat"/>
</dbReference>
<dbReference type="Pfam" id="PF00754">
    <property type="entry name" value="F5_F8_type_C"/>
    <property type="match status" value="2"/>
</dbReference>
<protein>
    <submittedName>
        <fullName evidence="8">DUF4855 domain-containing protein</fullName>
    </submittedName>
</protein>
<proteinExistence type="predicted"/>
<evidence type="ECO:0000256" key="3">
    <source>
        <dbReference type="PROSITE-ProRule" id="PRU00591"/>
    </source>
</evidence>
<dbReference type="GO" id="GO:0016798">
    <property type="term" value="F:hydrolase activity, acting on glycosyl bonds"/>
    <property type="evidence" value="ECO:0007669"/>
    <property type="project" value="UniProtKB-KW"/>
</dbReference>
<feature type="chain" id="PRO_5038107930" evidence="5">
    <location>
        <begin position="32"/>
        <end position="1710"/>
    </location>
</feature>
<dbReference type="SUPFAM" id="SSF49785">
    <property type="entry name" value="Galactose-binding domain-like"/>
    <property type="match status" value="4"/>
</dbReference>
<evidence type="ECO:0000256" key="2">
    <source>
        <dbReference type="ARBA" id="ARBA00023295"/>
    </source>
</evidence>
<dbReference type="Gene3D" id="2.60.120.260">
    <property type="entry name" value="Galactose-binding domain-like"/>
    <property type="match status" value="6"/>
</dbReference>
<dbReference type="Pfam" id="PF01473">
    <property type="entry name" value="Choline_bind_1"/>
    <property type="match status" value="1"/>
</dbReference>
<dbReference type="InterPro" id="IPR003599">
    <property type="entry name" value="Ig_sub"/>
</dbReference>
<dbReference type="Proteomes" id="UP000610760">
    <property type="component" value="Unassembled WGS sequence"/>
</dbReference>
<feature type="repeat" description="Cell wall-binding" evidence="3">
    <location>
        <begin position="1690"/>
        <end position="1709"/>
    </location>
</feature>
<dbReference type="SUPFAM" id="SSF48726">
    <property type="entry name" value="Immunoglobulin"/>
    <property type="match status" value="1"/>
</dbReference>
<dbReference type="CDD" id="cd00096">
    <property type="entry name" value="Ig"/>
    <property type="match status" value="1"/>
</dbReference>
<dbReference type="PROSITE" id="PS50022">
    <property type="entry name" value="FA58C_3"/>
    <property type="match status" value="4"/>
</dbReference>